<dbReference type="GO" id="GO:0034605">
    <property type="term" value="P:cellular response to heat"/>
    <property type="evidence" value="ECO:0007669"/>
    <property type="project" value="TreeGrafter"/>
</dbReference>
<sequence length="669" mass="76632">MTEIDAELCVEEFLTKFEVEDQEKLELEYGVEIEADAVVHACRIIKQYPDVFQFNSGGTLLDDTEKAILQMKVVELVEEASLRLRHKFDYSREGEDELEMGEYRLHRALVELNEIEKERGPSTQKWRDRVAKEREELKDMWNKLEIKWLQLQTSRQRYDIRAREALLLERMREGLVFYLNEGGLKNNFSGMLQWIDEHVTELLYTTRKDFKHELTVSSHAIALAASLLIDAPPSQLLSESLLLQNHESIKRVIGQEHVLLAVSAALSRQRPPRRPIGSFIFMCGSGCGRTEIAKLLATLVFGKKDMLTEFDLEKYTGPNSLSRLLGVLSSSHMEPGKKGELGVKKRHLGVILFDNVDKAPVSIIDLLTQIIGFGYLVDGHGNTVDFANTLIIMTTNVGCDQLWPWNCKCADEVQKFPVKEGLFDDAWERNHNSCYLSLLRETKNHFGSQFLEYVDDVIGFRSLSSQQLKAVARLQLRDLAVYMTQKGLIIYSSEAALDIIVRRSAWPGDRIKGGEKIRMWLEQNLVPVLFEMISKNEISDLSVMYIEASVETDQLSFRMEKTGRLLEERDANQLASLKELRLMYQKEKERAKRIYMLRKFQNKLMASANVGLDHVTNVVQDLVNIIQDLITIPSSIIRSFLDNPKKVAMAALNEDEVRQNKRAKKGTKG</sequence>
<accession>A0AAW1XJ49</accession>
<feature type="domain" description="ATPase AAA-type core" evidence="3">
    <location>
        <begin position="274"/>
        <end position="401"/>
    </location>
</feature>
<dbReference type="InterPro" id="IPR003959">
    <property type="entry name" value="ATPase_AAA_core"/>
</dbReference>
<name>A0AAW1XJ49_RUBAR</name>
<evidence type="ECO:0000256" key="2">
    <source>
        <dbReference type="ARBA" id="ARBA00022840"/>
    </source>
</evidence>
<dbReference type="InterPro" id="IPR050130">
    <property type="entry name" value="ClpA_ClpB"/>
</dbReference>
<evidence type="ECO:0000313" key="4">
    <source>
        <dbReference type="EMBL" id="KAK9936074.1"/>
    </source>
</evidence>
<comment type="caution">
    <text evidence="4">The sequence shown here is derived from an EMBL/GenBank/DDBJ whole genome shotgun (WGS) entry which is preliminary data.</text>
</comment>
<dbReference type="Pfam" id="PF07724">
    <property type="entry name" value="AAA_2"/>
    <property type="match status" value="1"/>
</dbReference>
<dbReference type="GO" id="GO:0005737">
    <property type="term" value="C:cytoplasm"/>
    <property type="evidence" value="ECO:0007669"/>
    <property type="project" value="TreeGrafter"/>
</dbReference>
<dbReference type="PRINTS" id="PR00300">
    <property type="entry name" value="CLPPROTEASEA"/>
</dbReference>
<keyword evidence="2" id="KW-0067">ATP-binding</keyword>
<dbReference type="InterPro" id="IPR027417">
    <property type="entry name" value="P-loop_NTPase"/>
</dbReference>
<keyword evidence="1" id="KW-0547">Nucleotide-binding</keyword>
<dbReference type="GO" id="GO:0005524">
    <property type="term" value="F:ATP binding"/>
    <property type="evidence" value="ECO:0007669"/>
    <property type="project" value="UniProtKB-KW"/>
</dbReference>
<dbReference type="GO" id="GO:0016887">
    <property type="term" value="F:ATP hydrolysis activity"/>
    <property type="evidence" value="ECO:0007669"/>
    <property type="project" value="InterPro"/>
</dbReference>
<evidence type="ECO:0000313" key="5">
    <source>
        <dbReference type="Proteomes" id="UP001457282"/>
    </source>
</evidence>
<dbReference type="Gene3D" id="3.40.50.300">
    <property type="entry name" value="P-loop containing nucleotide triphosphate hydrolases"/>
    <property type="match status" value="1"/>
</dbReference>
<dbReference type="PANTHER" id="PTHR11638:SF18">
    <property type="entry name" value="HEAT SHOCK PROTEIN 104"/>
    <property type="match status" value="1"/>
</dbReference>
<reference evidence="4 5" key="1">
    <citation type="journal article" date="2023" name="G3 (Bethesda)">
        <title>A chromosome-length genome assembly and annotation of blackberry (Rubus argutus, cv. 'Hillquist').</title>
        <authorList>
            <person name="Bruna T."/>
            <person name="Aryal R."/>
            <person name="Dudchenko O."/>
            <person name="Sargent D.J."/>
            <person name="Mead D."/>
            <person name="Buti M."/>
            <person name="Cavallini A."/>
            <person name="Hytonen T."/>
            <person name="Andres J."/>
            <person name="Pham M."/>
            <person name="Weisz D."/>
            <person name="Mascagni F."/>
            <person name="Usai G."/>
            <person name="Natali L."/>
            <person name="Bassil N."/>
            <person name="Fernandez G.E."/>
            <person name="Lomsadze A."/>
            <person name="Armour M."/>
            <person name="Olukolu B."/>
            <person name="Poorten T."/>
            <person name="Britton C."/>
            <person name="Davik J."/>
            <person name="Ashrafi H."/>
            <person name="Aiden E.L."/>
            <person name="Borodovsky M."/>
            <person name="Worthington M."/>
        </authorList>
    </citation>
    <scope>NUCLEOTIDE SEQUENCE [LARGE SCALE GENOMIC DNA]</scope>
    <source>
        <strain evidence="4">PI 553951</strain>
    </source>
</reference>
<dbReference type="SUPFAM" id="SSF52540">
    <property type="entry name" value="P-loop containing nucleoside triphosphate hydrolases"/>
    <property type="match status" value="1"/>
</dbReference>
<gene>
    <name evidence="4" type="ORF">M0R45_012936</name>
</gene>
<protein>
    <recommendedName>
        <fullName evidence="3">ATPase AAA-type core domain-containing protein</fullName>
    </recommendedName>
</protein>
<evidence type="ECO:0000259" key="3">
    <source>
        <dbReference type="Pfam" id="PF07724"/>
    </source>
</evidence>
<evidence type="ECO:0000256" key="1">
    <source>
        <dbReference type="ARBA" id="ARBA00022741"/>
    </source>
</evidence>
<proteinExistence type="predicted"/>
<keyword evidence="5" id="KW-1185">Reference proteome</keyword>
<dbReference type="EMBL" id="JBEDUW010000003">
    <property type="protein sequence ID" value="KAK9936074.1"/>
    <property type="molecule type" value="Genomic_DNA"/>
</dbReference>
<organism evidence="4 5">
    <name type="scientific">Rubus argutus</name>
    <name type="common">Southern blackberry</name>
    <dbReference type="NCBI Taxonomy" id="59490"/>
    <lineage>
        <taxon>Eukaryota</taxon>
        <taxon>Viridiplantae</taxon>
        <taxon>Streptophyta</taxon>
        <taxon>Embryophyta</taxon>
        <taxon>Tracheophyta</taxon>
        <taxon>Spermatophyta</taxon>
        <taxon>Magnoliopsida</taxon>
        <taxon>eudicotyledons</taxon>
        <taxon>Gunneridae</taxon>
        <taxon>Pentapetalae</taxon>
        <taxon>rosids</taxon>
        <taxon>fabids</taxon>
        <taxon>Rosales</taxon>
        <taxon>Rosaceae</taxon>
        <taxon>Rosoideae</taxon>
        <taxon>Rosoideae incertae sedis</taxon>
        <taxon>Rubus</taxon>
    </lineage>
</organism>
<dbReference type="InterPro" id="IPR001270">
    <property type="entry name" value="ClpA/B"/>
</dbReference>
<dbReference type="PANTHER" id="PTHR11638">
    <property type="entry name" value="ATP-DEPENDENT CLP PROTEASE"/>
    <property type="match status" value="1"/>
</dbReference>
<dbReference type="AlphaFoldDB" id="A0AAW1XJ49"/>
<dbReference type="Proteomes" id="UP001457282">
    <property type="component" value="Unassembled WGS sequence"/>
</dbReference>